<comment type="caution">
    <text evidence="4">The sequence shown here is derived from an EMBL/GenBank/DDBJ whole genome shotgun (WGS) entry which is preliminary data.</text>
</comment>
<dbReference type="PANTHER" id="PTHR43775:SF50">
    <property type="entry name" value="HIGHLY REDUCING POLYKETIDE SYNTHASE SRDA"/>
    <property type="match status" value="1"/>
</dbReference>
<keyword evidence="5" id="KW-1185">Reference proteome</keyword>
<dbReference type="SUPFAM" id="SSF53901">
    <property type="entry name" value="Thiolase-like"/>
    <property type="match status" value="1"/>
</dbReference>
<evidence type="ECO:0000313" key="4">
    <source>
        <dbReference type="EMBL" id="KAK6957476.1"/>
    </source>
</evidence>
<keyword evidence="2" id="KW-0597">Phosphoprotein</keyword>
<dbReference type="PANTHER" id="PTHR43775">
    <property type="entry name" value="FATTY ACID SYNTHASE"/>
    <property type="match status" value="1"/>
</dbReference>
<dbReference type="InterPro" id="IPR020841">
    <property type="entry name" value="PKS_Beta-ketoAc_synthase_dom"/>
</dbReference>
<dbReference type="Proteomes" id="UP001369815">
    <property type="component" value="Unassembled WGS sequence"/>
</dbReference>
<organism evidence="4 5">
    <name type="scientific">Daldinia eschscholtzii</name>
    <dbReference type="NCBI Taxonomy" id="292717"/>
    <lineage>
        <taxon>Eukaryota</taxon>
        <taxon>Fungi</taxon>
        <taxon>Dikarya</taxon>
        <taxon>Ascomycota</taxon>
        <taxon>Pezizomycotina</taxon>
        <taxon>Sordariomycetes</taxon>
        <taxon>Xylariomycetidae</taxon>
        <taxon>Xylariales</taxon>
        <taxon>Hypoxylaceae</taxon>
        <taxon>Daldinia</taxon>
    </lineage>
</organism>
<dbReference type="GO" id="GO:0004312">
    <property type="term" value="F:fatty acid synthase activity"/>
    <property type="evidence" value="ECO:0007669"/>
    <property type="project" value="TreeGrafter"/>
</dbReference>
<evidence type="ECO:0000256" key="2">
    <source>
        <dbReference type="ARBA" id="ARBA00022553"/>
    </source>
</evidence>
<dbReference type="InterPro" id="IPR050091">
    <property type="entry name" value="PKS_NRPS_Biosynth_Enz"/>
</dbReference>
<dbReference type="AlphaFoldDB" id="A0AAX6MY76"/>
<protein>
    <recommendedName>
        <fullName evidence="3">Ketosynthase family 3 (KS3) domain-containing protein</fullName>
    </recommendedName>
</protein>
<dbReference type="Pfam" id="PF00109">
    <property type="entry name" value="ketoacyl-synt"/>
    <property type="match status" value="1"/>
</dbReference>
<keyword evidence="1" id="KW-0596">Phosphopantetheine</keyword>
<evidence type="ECO:0000313" key="5">
    <source>
        <dbReference type="Proteomes" id="UP001369815"/>
    </source>
</evidence>
<sequence length="220" mass="24122">MSGSDVVVVESSAASTSDNSSAVLMNLEDESSSDVSGPVFSNDDPPCIIGTACRLPGDIRSPSGLWDFLVKQKSAQGPVPPERYNIDGFYHPQGNRSGATNVPGGYFINEDIRQFDNAFFGINNMEATYMDPQQRKLLEVVYECLMSAGVPMDSVAGSDTGVYVANFSVDYQPIQTRDPDYLHRYIATGSGATIMSNRISHVFNLHGPRYAYTHYYTPYL</sequence>
<dbReference type="InterPro" id="IPR016039">
    <property type="entry name" value="Thiolase-like"/>
</dbReference>
<dbReference type="PROSITE" id="PS52004">
    <property type="entry name" value="KS3_2"/>
    <property type="match status" value="1"/>
</dbReference>
<gene>
    <name evidence="4" type="ORF">Daesc_000262</name>
</gene>
<dbReference type="Gene3D" id="3.40.47.10">
    <property type="match status" value="1"/>
</dbReference>
<feature type="domain" description="Ketosynthase family 3 (KS3)" evidence="3">
    <location>
        <begin position="43"/>
        <end position="220"/>
    </location>
</feature>
<name>A0AAX6MY76_9PEZI</name>
<dbReference type="CDD" id="cd00833">
    <property type="entry name" value="PKS"/>
    <property type="match status" value="1"/>
</dbReference>
<dbReference type="InterPro" id="IPR014030">
    <property type="entry name" value="Ketoacyl_synth_N"/>
</dbReference>
<dbReference type="SMART" id="SM00825">
    <property type="entry name" value="PKS_KS"/>
    <property type="match status" value="1"/>
</dbReference>
<proteinExistence type="predicted"/>
<dbReference type="EMBL" id="JBANMG010000001">
    <property type="protein sequence ID" value="KAK6957476.1"/>
    <property type="molecule type" value="Genomic_DNA"/>
</dbReference>
<dbReference type="GO" id="GO:0044550">
    <property type="term" value="P:secondary metabolite biosynthetic process"/>
    <property type="evidence" value="ECO:0007669"/>
    <property type="project" value="TreeGrafter"/>
</dbReference>
<dbReference type="GO" id="GO:0006633">
    <property type="term" value="P:fatty acid biosynthetic process"/>
    <property type="evidence" value="ECO:0007669"/>
    <property type="project" value="TreeGrafter"/>
</dbReference>
<evidence type="ECO:0000259" key="3">
    <source>
        <dbReference type="PROSITE" id="PS52004"/>
    </source>
</evidence>
<reference evidence="4 5" key="1">
    <citation type="journal article" date="2024" name="Front Chem Biol">
        <title>Unveiling the potential of Daldinia eschscholtzii MFLUCC 19-0629 through bioactivity and bioinformatics studies for enhanced sustainable agriculture production.</title>
        <authorList>
            <person name="Brooks S."/>
            <person name="Weaver J.A."/>
            <person name="Klomchit A."/>
            <person name="Alharthi S.A."/>
            <person name="Onlamun T."/>
            <person name="Nurani R."/>
            <person name="Vong T.K."/>
            <person name="Alberti F."/>
            <person name="Greco C."/>
        </authorList>
    </citation>
    <scope>NUCLEOTIDE SEQUENCE [LARGE SCALE GENOMIC DNA]</scope>
    <source>
        <strain evidence="4">MFLUCC 19-0629</strain>
    </source>
</reference>
<evidence type="ECO:0000256" key="1">
    <source>
        <dbReference type="ARBA" id="ARBA00022450"/>
    </source>
</evidence>
<accession>A0AAX6MY76</accession>